<dbReference type="PROSITE" id="PS01162">
    <property type="entry name" value="QOR_ZETA_CRYSTAL"/>
    <property type="match status" value="1"/>
</dbReference>
<reference evidence="2 3" key="1">
    <citation type="submission" date="2017-12" db="EMBL/GenBank/DDBJ databases">
        <title>Comparative genomics of Botrytis spp.</title>
        <authorList>
            <person name="Valero-Jimenez C.A."/>
            <person name="Tapia P."/>
            <person name="Veloso J."/>
            <person name="Silva-Moreno E."/>
            <person name="Staats M."/>
            <person name="Valdes J.H."/>
            <person name="Van Kan J.A.L."/>
        </authorList>
    </citation>
    <scope>NUCLEOTIDE SEQUENCE [LARGE SCALE GENOMIC DNA]</scope>
    <source>
        <strain evidence="2 3">MUCL2120</strain>
    </source>
</reference>
<evidence type="ECO:0000313" key="2">
    <source>
        <dbReference type="EMBL" id="TGO46542.1"/>
    </source>
</evidence>
<sequence length="297" mass="31777">MSSTSLSHPLPQSIKALLQPDIHSPKLILATIPTPVATPGTTEHLIHVHSTSPCAGELTWTANISAYTSLLPNLSPSSVTTKLQIPCYDLSGSVVTAPPDSPFPPGTEVYTRTSFSRPGNARAYTIALTSELARKPHNLSWEEAASIPLSAFTAWQALYVHGGMRCVYALDAKIENEGKTVLINAAAGGVGTLLVQFAKAGGIAQAWKMVKRGGKVVSIKEDPNAVKPMEGVAEDVEGKFFVMEPEGWQLEETAKLIEKGQVKATIDSVWPLRDFEKAFAIVEGGHARGKVIINISE</sequence>
<name>A0A4Z1HGV7_9HELO</name>
<dbReference type="GO" id="GO:0005739">
    <property type="term" value="C:mitochondrion"/>
    <property type="evidence" value="ECO:0007669"/>
    <property type="project" value="TreeGrafter"/>
</dbReference>
<dbReference type="GO" id="GO:0016491">
    <property type="term" value="F:oxidoreductase activity"/>
    <property type="evidence" value="ECO:0007669"/>
    <property type="project" value="InterPro"/>
</dbReference>
<dbReference type="InterPro" id="IPR002364">
    <property type="entry name" value="Quin_OxRdtase/zeta-crystal_CS"/>
</dbReference>
<dbReference type="Gene3D" id="3.90.180.10">
    <property type="entry name" value="Medium-chain alcohol dehydrogenases, catalytic domain"/>
    <property type="match status" value="2"/>
</dbReference>
<dbReference type="InterPro" id="IPR011032">
    <property type="entry name" value="GroES-like_sf"/>
</dbReference>
<dbReference type="Proteomes" id="UP000297452">
    <property type="component" value="Unassembled WGS sequence"/>
</dbReference>
<dbReference type="SUPFAM" id="SSF51735">
    <property type="entry name" value="NAD(P)-binding Rossmann-fold domains"/>
    <property type="match status" value="1"/>
</dbReference>
<dbReference type="OrthoDB" id="3509362at2759"/>
<gene>
    <name evidence="2" type="ORF">BOTNAR_0580g00010</name>
</gene>
<dbReference type="STRING" id="278944.A0A4Z1HGV7"/>
<dbReference type="GO" id="GO:0008270">
    <property type="term" value="F:zinc ion binding"/>
    <property type="evidence" value="ECO:0007669"/>
    <property type="project" value="InterPro"/>
</dbReference>
<dbReference type="Gene3D" id="3.40.50.720">
    <property type="entry name" value="NAD(P)-binding Rossmann-like Domain"/>
    <property type="match status" value="2"/>
</dbReference>
<dbReference type="AlphaFoldDB" id="A0A4Z1HGV7"/>
<protein>
    <recommendedName>
        <fullName evidence="1">Enoyl reductase (ER) domain-containing protein</fullName>
    </recommendedName>
</protein>
<evidence type="ECO:0000259" key="1">
    <source>
        <dbReference type="SMART" id="SM00829"/>
    </source>
</evidence>
<dbReference type="PANTHER" id="PTHR11695">
    <property type="entry name" value="ALCOHOL DEHYDROGENASE RELATED"/>
    <property type="match status" value="1"/>
</dbReference>
<dbReference type="InterPro" id="IPR050700">
    <property type="entry name" value="YIM1/Zinc_Alcohol_DH_Fams"/>
</dbReference>
<feature type="domain" description="Enoyl reductase (ER)" evidence="1">
    <location>
        <begin position="23"/>
        <end position="293"/>
    </location>
</feature>
<comment type="caution">
    <text evidence="2">The sequence shown here is derived from an EMBL/GenBank/DDBJ whole genome shotgun (WGS) entry which is preliminary data.</text>
</comment>
<organism evidence="2 3">
    <name type="scientific">Botryotinia narcissicola</name>
    <dbReference type="NCBI Taxonomy" id="278944"/>
    <lineage>
        <taxon>Eukaryota</taxon>
        <taxon>Fungi</taxon>
        <taxon>Dikarya</taxon>
        <taxon>Ascomycota</taxon>
        <taxon>Pezizomycotina</taxon>
        <taxon>Leotiomycetes</taxon>
        <taxon>Helotiales</taxon>
        <taxon>Sclerotiniaceae</taxon>
        <taxon>Botryotinia</taxon>
    </lineage>
</organism>
<dbReference type="CDD" id="cd05289">
    <property type="entry name" value="MDR_like_2"/>
    <property type="match status" value="1"/>
</dbReference>
<accession>A0A4Z1HGV7</accession>
<evidence type="ECO:0000313" key="3">
    <source>
        <dbReference type="Proteomes" id="UP000297452"/>
    </source>
</evidence>
<dbReference type="InterPro" id="IPR020843">
    <property type="entry name" value="ER"/>
</dbReference>
<dbReference type="Pfam" id="PF13602">
    <property type="entry name" value="ADH_zinc_N_2"/>
    <property type="match status" value="1"/>
</dbReference>
<dbReference type="EMBL" id="PQXJ01000580">
    <property type="protein sequence ID" value="TGO46542.1"/>
    <property type="molecule type" value="Genomic_DNA"/>
</dbReference>
<dbReference type="SUPFAM" id="SSF50129">
    <property type="entry name" value="GroES-like"/>
    <property type="match status" value="1"/>
</dbReference>
<proteinExistence type="predicted"/>
<keyword evidence="3" id="KW-1185">Reference proteome</keyword>
<dbReference type="SMART" id="SM00829">
    <property type="entry name" value="PKS_ER"/>
    <property type="match status" value="1"/>
</dbReference>
<dbReference type="PANTHER" id="PTHR11695:SF647">
    <property type="entry name" value="ENOYL REDUCTASE (ER) DOMAIN-CONTAINING PROTEIN"/>
    <property type="match status" value="1"/>
</dbReference>
<dbReference type="InterPro" id="IPR036291">
    <property type="entry name" value="NAD(P)-bd_dom_sf"/>
</dbReference>